<organism evidence="2 3">
    <name type="scientific">Nocardiopsis coralli</name>
    <dbReference type="NCBI Taxonomy" id="2772213"/>
    <lineage>
        <taxon>Bacteria</taxon>
        <taxon>Bacillati</taxon>
        <taxon>Actinomycetota</taxon>
        <taxon>Actinomycetes</taxon>
        <taxon>Streptosporangiales</taxon>
        <taxon>Nocardiopsidaceae</taxon>
        <taxon>Nocardiopsis</taxon>
    </lineage>
</organism>
<reference evidence="2 3" key="1">
    <citation type="submission" date="2020-09" db="EMBL/GenBank/DDBJ databases">
        <title>Diversity and distribution of actinomycetes associated with coral in the coast of Hainan.</title>
        <authorList>
            <person name="Li F."/>
        </authorList>
    </citation>
    <scope>NUCLEOTIDE SEQUENCE [LARGE SCALE GENOMIC DNA]</scope>
    <source>
        <strain evidence="2 3">HNM0947</strain>
    </source>
</reference>
<feature type="domain" description="N-acetyltransferase" evidence="1">
    <location>
        <begin position="4"/>
        <end position="148"/>
    </location>
</feature>
<evidence type="ECO:0000313" key="3">
    <source>
        <dbReference type="Proteomes" id="UP000806528"/>
    </source>
</evidence>
<dbReference type="InterPro" id="IPR017255">
    <property type="entry name" value="AcTrfase_GNAT_prd"/>
</dbReference>
<dbReference type="RefSeq" id="WP_193124324.1">
    <property type="nucleotide sequence ID" value="NZ_JADBGI010000028.1"/>
</dbReference>
<dbReference type="InterPro" id="IPR016181">
    <property type="entry name" value="Acyl_CoA_acyltransferase"/>
</dbReference>
<dbReference type="Proteomes" id="UP000806528">
    <property type="component" value="Unassembled WGS sequence"/>
</dbReference>
<evidence type="ECO:0000313" key="2">
    <source>
        <dbReference type="EMBL" id="MBE3001727.1"/>
    </source>
</evidence>
<name>A0ABR9PD34_9ACTN</name>
<dbReference type="Gene3D" id="3.40.630.30">
    <property type="match status" value="1"/>
</dbReference>
<dbReference type="SUPFAM" id="SSF55729">
    <property type="entry name" value="Acyl-CoA N-acyltransferases (Nat)"/>
    <property type="match status" value="1"/>
</dbReference>
<dbReference type="PIRSF" id="PIRSF037663">
    <property type="entry name" value="Acetyltransf_GNAT_prd"/>
    <property type="match status" value="1"/>
</dbReference>
<gene>
    <name evidence="2" type="ORF">IDM40_23955</name>
</gene>
<dbReference type="Pfam" id="PF00583">
    <property type="entry name" value="Acetyltransf_1"/>
    <property type="match status" value="1"/>
</dbReference>
<dbReference type="PROSITE" id="PS51186">
    <property type="entry name" value="GNAT"/>
    <property type="match status" value="1"/>
</dbReference>
<dbReference type="CDD" id="cd04301">
    <property type="entry name" value="NAT_SF"/>
    <property type="match status" value="1"/>
</dbReference>
<protein>
    <submittedName>
        <fullName evidence="2">GNAT family N-acetyltransferase</fullName>
    </submittedName>
</protein>
<sequence>MSDVQVRAARPEDHARIVAVCDAWWGRPVAHILPRLFLDHFHRTSLVAEGGDALAGFLVGFHSPSEPATAYVHFAGVAPEHRRSGLARGLYRRFFDGARADGRTLVRAVTSPVNEGSIAFHRGIGFTVTGPHADHDGPGVDRMVFERPL</sequence>
<evidence type="ECO:0000259" key="1">
    <source>
        <dbReference type="PROSITE" id="PS51186"/>
    </source>
</evidence>
<dbReference type="PANTHER" id="PTHR43072:SF36">
    <property type="entry name" value="RIBOSOMAL-PROTEIN-ALANINE ACETYLTRANSFERASE"/>
    <property type="match status" value="1"/>
</dbReference>
<proteinExistence type="predicted"/>
<keyword evidence="3" id="KW-1185">Reference proteome</keyword>
<dbReference type="EMBL" id="JADBGI010000028">
    <property type="protein sequence ID" value="MBE3001727.1"/>
    <property type="molecule type" value="Genomic_DNA"/>
</dbReference>
<dbReference type="PANTHER" id="PTHR43072">
    <property type="entry name" value="N-ACETYLTRANSFERASE"/>
    <property type="match status" value="1"/>
</dbReference>
<accession>A0ABR9PD34</accession>
<comment type="caution">
    <text evidence="2">The sequence shown here is derived from an EMBL/GenBank/DDBJ whole genome shotgun (WGS) entry which is preliminary data.</text>
</comment>
<dbReference type="InterPro" id="IPR000182">
    <property type="entry name" value="GNAT_dom"/>
</dbReference>